<evidence type="ECO:0000313" key="4">
    <source>
        <dbReference type="Proteomes" id="UP000532440"/>
    </source>
</evidence>
<protein>
    <submittedName>
        <fullName evidence="3">Crotonobetaine/carnitine-CoA ligase</fullName>
        <ecNumber evidence="3">6.2.1.-</ecNumber>
    </submittedName>
</protein>
<proteinExistence type="predicted"/>
<dbReference type="SUPFAM" id="SSF56801">
    <property type="entry name" value="Acetyl-CoA synthetase-like"/>
    <property type="match status" value="1"/>
</dbReference>
<sequence>MEYCPMSNDRNSSVPADDECVLRPVLEKWSRVQPDKIFVSEGAGRELTYRQLRDMSARTAAALHALGVRQGQNVVVWLPNGIDCLRVWFGINWLGATYVPINTAYRGRLLEHVLDNAGADLIVVHAELLPRLCEVNTATLRKAIVVGGDGLPVSGIPAALELHAQAALDAPESTLPAHLPEVHPWDTQSIVYTSGTTGASKGVMSSYAHLHAMAGREGFHMLAEDDRYMCNLPLFHVGGTIPVMGMLARGASISLVSAFSTEEFWPVVRDTQTTVVLLLGVMAGFITKRPPGPEDRDHPLRKVIIVPLAEDAPAFSRRFGVEVYTLYNMTEISTPLVSGLNPDKTGSCGQPRSGVELRVVDENDCEVPQGSVGELIVRTDRPWALNHGYYKNPEATAKAWRNGWFHTGDAFRVDADGTYFFVDRMKDAIRRRGENISSFEVEAEVAAFPAVSEVAVYAVPSEIAEDEVMCAVATVPGKELDPAELITFLVPRLAHFMIPRYVRIVESLPKTPTQKVQKHLLRNEGITADTWDREKAGVTVRRQRI</sequence>
<dbReference type="Pfam" id="PF13193">
    <property type="entry name" value="AMP-binding_C"/>
    <property type="match status" value="1"/>
</dbReference>
<dbReference type="EC" id="6.2.1.-" evidence="3"/>
<dbReference type="Pfam" id="PF00501">
    <property type="entry name" value="AMP-binding"/>
    <property type="match status" value="1"/>
</dbReference>
<gene>
    <name evidence="3" type="ORF">HNQ70_001711</name>
</gene>
<evidence type="ECO:0000259" key="2">
    <source>
        <dbReference type="Pfam" id="PF13193"/>
    </source>
</evidence>
<evidence type="ECO:0000313" key="3">
    <source>
        <dbReference type="EMBL" id="MBB5271701.1"/>
    </source>
</evidence>
<comment type="caution">
    <text evidence="3">The sequence shown here is derived from an EMBL/GenBank/DDBJ whole genome shotgun (WGS) entry which is preliminary data.</text>
</comment>
<dbReference type="InterPro" id="IPR050237">
    <property type="entry name" value="ATP-dep_AMP-bd_enzyme"/>
</dbReference>
<dbReference type="InterPro" id="IPR042099">
    <property type="entry name" value="ANL_N_sf"/>
</dbReference>
<dbReference type="Gene3D" id="3.40.50.12780">
    <property type="entry name" value="N-terminal domain of ligase-like"/>
    <property type="match status" value="1"/>
</dbReference>
<dbReference type="GO" id="GO:0016878">
    <property type="term" value="F:acid-thiol ligase activity"/>
    <property type="evidence" value="ECO:0007669"/>
    <property type="project" value="UniProtKB-ARBA"/>
</dbReference>
<dbReference type="Gene3D" id="3.30.300.30">
    <property type="match status" value="1"/>
</dbReference>
<dbReference type="InterPro" id="IPR025110">
    <property type="entry name" value="AMP-bd_C"/>
</dbReference>
<dbReference type="InterPro" id="IPR000873">
    <property type="entry name" value="AMP-dep_synth/lig_dom"/>
</dbReference>
<organism evidence="3 4">
    <name type="scientific">Quisquiliibacterium transsilvanicum</name>
    <dbReference type="NCBI Taxonomy" id="1549638"/>
    <lineage>
        <taxon>Bacteria</taxon>
        <taxon>Pseudomonadati</taxon>
        <taxon>Pseudomonadota</taxon>
        <taxon>Betaproteobacteria</taxon>
        <taxon>Burkholderiales</taxon>
        <taxon>Burkholderiaceae</taxon>
        <taxon>Quisquiliibacterium</taxon>
    </lineage>
</organism>
<keyword evidence="3" id="KW-0436">Ligase</keyword>
<dbReference type="InterPro" id="IPR020845">
    <property type="entry name" value="AMP-binding_CS"/>
</dbReference>
<name>A0A7W8HHU1_9BURK</name>
<evidence type="ECO:0000259" key="1">
    <source>
        <dbReference type="Pfam" id="PF00501"/>
    </source>
</evidence>
<dbReference type="Proteomes" id="UP000532440">
    <property type="component" value="Unassembled WGS sequence"/>
</dbReference>
<keyword evidence="4" id="KW-1185">Reference proteome</keyword>
<dbReference type="AlphaFoldDB" id="A0A7W8HHU1"/>
<dbReference type="EMBL" id="JACHGB010000003">
    <property type="protein sequence ID" value="MBB5271701.1"/>
    <property type="molecule type" value="Genomic_DNA"/>
</dbReference>
<feature type="domain" description="AMP-dependent synthetase/ligase" evidence="1">
    <location>
        <begin position="26"/>
        <end position="389"/>
    </location>
</feature>
<accession>A0A7W8HHU1</accession>
<dbReference type="PANTHER" id="PTHR43767">
    <property type="entry name" value="LONG-CHAIN-FATTY-ACID--COA LIGASE"/>
    <property type="match status" value="1"/>
</dbReference>
<reference evidence="3 4" key="1">
    <citation type="submission" date="2020-08" db="EMBL/GenBank/DDBJ databases">
        <title>Genomic Encyclopedia of Type Strains, Phase IV (KMG-IV): sequencing the most valuable type-strain genomes for metagenomic binning, comparative biology and taxonomic classification.</title>
        <authorList>
            <person name="Goeker M."/>
        </authorList>
    </citation>
    <scope>NUCLEOTIDE SEQUENCE [LARGE SCALE GENOMIC DNA]</scope>
    <source>
        <strain evidence="3 4">DSM 29781</strain>
    </source>
</reference>
<dbReference type="PANTHER" id="PTHR43767:SF1">
    <property type="entry name" value="NONRIBOSOMAL PEPTIDE SYNTHASE PES1 (EUROFUNG)-RELATED"/>
    <property type="match status" value="1"/>
</dbReference>
<dbReference type="RefSeq" id="WP_246434843.1">
    <property type="nucleotide sequence ID" value="NZ_BAABEW010000001.1"/>
</dbReference>
<feature type="domain" description="AMP-binding enzyme C-terminal" evidence="2">
    <location>
        <begin position="440"/>
        <end position="515"/>
    </location>
</feature>
<dbReference type="PROSITE" id="PS00455">
    <property type="entry name" value="AMP_BINDING"/>
    <property type="match status" value="1"/>
</dbReference>
<dbReference type="InterPro" id="IPR045851">
    <property type="entry name" value="AMP-bd_C_sf"/>
</dbReference>